<name>A0A0F9P5R7_9ZZZZ</name>
<proteinExistence type="predicted"/>
<protein>
    <recommendedName>
        <fullName evidence="2">Chitin-binding type-3 domain-containing protein</fullName>
    </recommendedName>
</protein>
<gene>
    <name evidence="3" type="ORF">LCGC14_1178720</name>
</gene>
<evidence type="ECO:0000259" key="2">
    <source>
        <dbReference type="SMART" id="SM00495"/>
    </source>
</evidence>
<evidence type="ECO:0000256" key="1">
    <source>
        <dbReference type="ARBA" id="ARBA00022801"/>
    </source>
</evidence>
<dbReference type="GO" id="GO:0005576">
    <property type="term" value="C:extracellular region"/>
    <property type="evidence" value="ECO:0007669"/>
    <property type="project" value="InterPro"/>
</dbReference>
<dbReference type="EMBL" id="LAZR01005889">
    <property type="protein sequence ID" value="KKM96380.1"/>
    <property type="molecule type" value="Genomic_DNA"/>
</dbReference>
<organism evidence="3">
    <name type="scientific">marine sediment metagenome</name>
    <dbReference type="NCBI Taxonomy" id="412755"/>
    <lineage>
        <taxon>unclassified sequences</taxon>
        <taxon>metagenomes</taxon>
        <taxon>ecological metagenomes</taxon>
    </lineage>
</organism>
<dbReference type="Gene3D" id="2.10.10.20">
    <property type="entry name" value="Carbohydrate-binding module superfamily 5/12"/>
    <property type="match status" value="1"/>
</dbReference>
<accession>A0A0F9P5R7</accession>
<dbReference type="InterPro" id="IPR019694">
    <property type="entry name" value="Phage_HP1_Orf23"/>
</dbReference>
<dbReference type="AlphaFoldDB" id="A0A0F9P5R7"/>
<feature type="domain" description="Chitin-binding type-3" evidence="2">
    <location>
        <begin position="301"/>
        <end position="343"/>
    </location>
</feature>
<reference evidence="3" key="1">
    <citation type="journal article" date="2015" name="Nature">
        <title>Complex archaea that bridge the gap between prokaryotes and eukaryotes.</title>
        <authorList>
            <person name="Spang A."/>
            <person name="Saw J.H."/>
            <person name="Jorgensen S.L."/>
            <person name="Zaremba-Niedzwiedzka K."/>
            <person name="Martijn J."/>
            <person name="Lind A.E."/>
            <person name="van Eijk R."/>
            <person name="Schleper C."/>
            <person name="Guy L."/>
            <person name="Ettema T.J."/>
        </authorList>
    </citation>
    <scope>NUCLEOTIDE SEQUENCE</scope>
</reference>
<dbReference type="Pfam" id="PF10758">
    <property type="entry name" value="DUF2586"/>
    <property type="match status" value="1"/>
</dbReference>
<dbReference type="InterPro" id="IPR003610">
    <property type="entry name" value="CBM5/12"/>
</dbReference>
<dbReference type="GO" id="GO:0030246">
    <property type="term" value="F:carbohydrate binding"/>
    <property type="evidence" value="ECO:0007669"/>
    <property type="project" value="InterPro"/>
</dbReference>
<dbReference type="GO" id="GO:0005975">
    <property type="term" value="P:carbohydrate metabolic process"/>
    <property type="evidence" value="ECO:0007669"/>
    <property type="project" value="InterPro"/>
</dbReference>
<dbReference type="InterPro" id="IPR036573">
    <property type="entry name" value="CBM_sf_5/12"/>
</dbReference>
<sequence length="548" mass="58101">MALPDIVFNRGEGGLGRPLPGKDHLSAMLFYTAGSLPSGFGTSDRIKKIFSLQEAENLGIVDDHSDETKGTGGKVVIGGTWLAGETATISIDGGVLGTFTVLTGAAAISDVVAGLVAAINAGTATGIKHGWVATDVGGTDVELVQPDKLGIVNNAGAHITFTVTSVAGTGTPTQFTSGVGSYFAVLHYHISEYFREQPKGVTWVGIFAQAAYTGAEIETIQNFSNGEIRELGIYLSHEVFASSQLTASQGFLDTLQTEHKPLSVVFHSDLSSATLSTLADLTTLSNERVSMLIGEEGDYHQPAYSNTKAYLSGEKVTFQGKAYISKAATTGNAPWDATKWTELRENLQAISGFSIGTMGTTLGDVSFAKVNENIGWVAKFNVVSGTGLDEVAFATGDLFKDIATSLKDTLNDFHYIFLRKIQGISGTFNSDSFTAIIATSDFATIENNRTMDKAVRNIRTNVLPNLNSPLFVNDDGTLSEDTISLFKNDSQRALVDMVADGELSAQSVSIDPSQDVLSTSKIVISVILVPVGVARQIEFNIGFAVKLS</sequence>
<dbReference type="SUPFAM" id="SSF51055">
    <property type="entry name" value="Carbohydrate binding domain"/>
    <property type="match status" value="1"/>
</dbReference>
<dbReference type="SMART" id="SM00495">
    <property type="entry name" value="ChtBD3"/>
    <property type="match status" value="1"/>
</dbReference>
<dbReference type="GO" id="GO:0004553">
    <property type="term" value="F:hydrolase activity, hydrolyzing O-glycosyl compounds"/>
    <property type="evidence" value="ECO:0007669"/>
    <property type="project" value="InterPro"/>
</dbReference>
<comment type="caution">
    <text evidence="3">The sequence shown here is derived from an EMBL/GenBank/DDBJ whole genome shotgun (WGS) entry which is preliminary data.</text>
</comment>
<evidence type="ECO:0000313" key="3">
    <source>
        <dbReference type="EMBL" id="KKM96380.1"/>
    </source>
</evidence>
<keyword evidence="1" id="KW-0378">Hydrolase</keyword>